<evidence type="ECO:0000313" key="1">
    <source>
        <dbReference type="EMBL" id="CAL1269529.1"/>
    </source>
</evidence>
<name>A0AAV1ZGT5_9ARAC</name>
<comment type="caution">
    <text evidence="1">The sequence shown here is derived from an EMBL/GenBank/DDBJ whole genome shotgun (WGS) entry which is preliminary data.</text>
</comment>
<accession>A0AAV1ZGT5</accession>
<protein>
    <submittedName>
        <fullName evidence="1">Uncharacterized protein</fullName>
    </submittedName>
</protein>
<proteinExistence type="predicted"/>
<dbReference type="AlphaFoldDB" id="A0AAV1ZGT5"/>
<dbReference type="Proteomes" id="UP001497382">
    <property type="component" value="Unassembled WGS sequence"/>
</dbReference>
<organism evidence="1 2">
    <name type="scientific">Larinioides sclopetarius</name>
    <dbReference type="NCBI Taxonomy" id="280406"/>
    <lineage>
        <taxon>Eukaryota</taxon>
        <taxon>Metazoa</taxon>
        <taxon>Ecdysozoa</taxon>
        <taxon>Arthropoda</taxon>
        <taxon>Chelicerata</taxon>
        <taxon>Arachnida</taxon>
        <taxon>Araneae</taxon>
        <taxon>Araneomorphae</taxon>
        <taxon>Entelegynae</taxon>
        <taxon>Araneoidea</taxon>
        <taxon>Araneidae</taxon>
        <taxon>Larinioides</taxon>
    </lineage>
</organism>
<reference evidence="1 2" key="1">
    <citation type="submission" date="2024-04" db="EMBL/GenBank/DDBJ databases">
        <authorList>
            <person name="Rising A."/>
            <person name="Reimegard J."/>
            <person name="Sonavane S."/>
            <person name="Akerstrom W."/>
            <person name="Nylinder S."/>
            <person name="Hedman E."/>
            <person name="Kallberg Y."/>
        </authorList>
    </citation>
    <scope>NUCLEOTIDE SEQUENCE [LARGE SCALE GENOMIC DNA]</scope>
</reference>
<sequence>RNSWGVHAPFCTRLLFSQLPSSPVSHGKQSNPMLQALENFVKLYGSLLLFVSSVEKFDGLARLKTHHTNKSNLMISPNFRPPS</sequence>
<gene>
    <name evidence="1" type="ORF">LARSCL_LOCUS4795</name>
</gene>
<evidence type="ECO:0000313" key="2">
    <source>
        <dbReference type="Proteomes" id="UP001497382"/>
    </source>
</evidence>
<feature type="non-terminal residue" evidence="1">
    <location>
        <position position="1"/>
    </location>
</feature>
<dbReference type="EMBL" id="CAXIEN010000042">
    <property type="protein sequence ID" value="CAL1269529.1"/>
    <property type="molecule type" value="Genomic_DNA"/>
</dbReference>
<keyword evidence="2" id="KW-1185">Reference proteome</keyword>